<dbReference type="SUPFAM" id="SSF52172">
    <property type="entry name" value="CheY-like"/>
    <property type="match status" value="1"/>
</dbReference>
<reference evidence="3 4" key="2">
    <citation type="submission" date="2023-12" db="EMBL/GenBank/DDBJ databases">
        <title>Description of an unclassified Opitutus bacterium of Verrucomicrobiota.</title>
        <authorList>
            <person name="Zhang D.-F."/>
        </authorList>
    </citation>
    <scope>NUCLEOTIDE SEQUENCE [LARGE SCALE GENOMIC DNA]</scope>
    <source>
        <strain evidence="3 4">WL0086</strain>
    </source>
</reference>
<proteinExistence type="predicted"/>
<gene>
    <name evidence="3" type="ORF">K1X11_017805</name>
</gene>
<dbReference type="InterPro" id="IPR001789">
    <property type="entry name" value="Sig_transdc_resp-reg_receiver"/>
</dbReference>
<feature type="domain" description="HTH LytTR-type" evidence="2">
    <location>
        <begin position="147"/>
        <end position="246"/>
    </location>
</feature>
<dbReference type="PANTHER" id="PTHR37299">
    <property type="entry name" value="TRANSCRIPTIONAL REGULATOR-RELATED"/>
    <property type="match status" value="1"/>
</dbReference>
<evidence type="ECO:0000259" key="1">
    <source>
        <dbReference type="SMART" id="SM00448"/>
    </source>
</evidence>
<dbReference type="Proteomes" id="UP000738431">
    <property type="component" value="Chromosome"/>
</dbReference>
<dbReference type="Pfam" id="PF00072">
    <property type="entry name" value="Response_reg"/>
    <property type="match status" value="1"/>
</dbReference>
<dbReference type="InterPro" id="IPR011006">
    <property type="entry name" value="CheY-like_superfamily"/>
</dbReference>
<organism evidence="3 4">
    <name type="scientific">Actomonas aquatica</name>
    <dbReference type="NCBI Taxonomy" id="2866162"/>
    <lineage>
        <taxon>Bacteria</taxon>
        <taxon>Pseudomonadati</taxon>
        <taxon>Verrucomicrobiota</taxon>
        <taxon>Opitutia</taxon>
        <taxon>Opitutales</taxon>
        <taxon>Opitutaceae</taxon>
        <taxon>Actomonas</taxon>
    </lineage>
</organism>
<dbReference type="EMBL" id="CP139781">
    <property type="protein sequence ID" value="WRQ86671.1"/>
    <property type="molecule type" value="Genomic_DNA"/>
</dbReference>
<dbReference type="Gene3D" id="3.40.50.2300">
    <property type="match status" value="1"/>
</dbReference>
<reference evidence="3 4" key="1">
    <citation type="submission" date="2021-08" db="EMBL/GenBank/DDBJ databases">
        <authorList>
            <person name="Zhang D."/>
            <person name="Zhang A."/>
            <person name="Wang L."/>
        </authorList>
    </citation>
    <scope>NUCLEOTIDE SEQUENCE [LARGE SCALE GENOMIC DNA]</scope>
    <source>
        <strain evidence="3 4">WL0086</strain>
    </source>
</reference>
<keyword evidence="3" id="KW-0238">DNA-binding</keyword>
<accession>A0ABZ1C5B4</accession>
<evidence type="ECO:0000259" key="2">
    <source>
        <dbReference type="SMART" id="SM00850"/>
    </source>
</evidence>
<dbReference type="GO" id="GO:0003677">
    <property type="term" value="F:DNA binding"/>
    <property type="evidence" value="ECO:0007669"/>
    <property type="project" value="UniProtKB-KW"/>
</dbReference>
<dbReference type="Pfam" id="PF04397">
    <property type="entry name" value="LytTR"/>
    <property type="match status" value="1"/>
</dbReference>
<dbReference type="RefSeq" id="WP_221030508.1">
    <property type="nucleotide sequence ID" value="NZ_CP139781.1"/>
</dbReference>
<feature type="domain" description="Response regulatory" evidence="1">
    <location>
        <begin position="5"/>
        <end position="113"/>
    </location>
</feature>
<dbReference type="PANTHER" id="PTHR37299:SF1">
    <property type="entry name" value="STAGE 0 SPORULATION PROTEIN A HOMOLOG"/>
    <property type="match status" value="1"/>
</dbReference>
<dbReference type="Gene3D" id="2.40.50.1020">
    <property type="entry name" value="LytTr DNA-binding domain"/>
    <property type="match status" value="1"/>
</dbReference>
<dbReference type="SMART" id="SM00448">
    <property type="entry name" value="REC"/>
    <property type="match status" value="1"/>
</dbReference>
<dbReference type="InterPro" id="IPR007492">
    <property type="entry name" value="LytTR_DNA-bd_dom"/>
</dbReference>
<dbReference type="SMART" id="SM00850">
    <property type="entry name" value="LytTR"/>
    <property type="match status" value="1"/>
</dbReference>
<keyword evidence="4" id="KW-1185">Reference proteome</keyword>
<evidence type="ECO:0000313" key="3">
    <source>
        <dbReference type="EMBL" id="WRQ86671.1"/>
    </source>
</evidence>
<evidence type="ECO:0000313" key="4">
    <source>
        <dbReference type="Proteomes" id="UP000738431"/>
    </source>
</evidence>
<name>A0ABZ1C5B4_9BACT</name>
<sequence length="255" mass="28174">MSDSLRTLLIDDEPLARLELRRLLKTHPQIEIVGEAGTLNAARALLADTPFDLVFLDIQLRGGSGFDLLDRIPPHAHIVFVTAYDRYAVRAFEVNALDYLLKPVTSARLASSLQRVLAAPTSAADDTTAAAAMPLLPDDRVLVKTSDATRFVPVQSIVSVTSNENYTELQLADAQKLMTLRTLKSWEACLPTAFFVRIHRQTLINLAHVRAIVRGEGESVQFQFDDPLPPLSASRRRVSDLKQRLEAAGLTQLLP</sequence>
<protein>
    <submittedName>
        <fullName evidence="3">LytTR family DNA-binding domain-containing protein</fullName>
    </submittedName>
</protein>
<dbReference type="InterPro" id="IPR046947">
    <property type="entry name" value="LytR-like"/>
</dbReference>